<protein>
    <submittedName>
        <fullName evidence="9">Major facilitator superfamily protein</fullName>
    </submittedName>
</protein>
<evidence type="ECO:0000256" key="1">
    <source>
        <dbReference type="ARBA" id="ARBA00004651"/>
    </source>
</evidence>
<accession>A0A0A7PEN5</accession>
<evidence type="ECO:0000256" key="3">
    <source>
        <dbReference type="ARBA" id="ARBA00022475"/>
    </source>
</evidence>
<evidence type="ECO:0000256" key="2">
    <source>
        <dbReference type="ARBA" id="ARBA00022448"/>
    </source>
</evidence>
<dbReference type="GO" id="GO:0005886">
    <property type="term" value="C:plasma membrane"/>
    <property type="evidence" value="ECO:0007669"/>
    <property type="project" value="UniProtKB-SubCell"/>
</dbReference>
<feature type="transmembrane region" description="Helical" evidence="7">
    <location>
        <begin position="93"/>
        <end position="111"/>
    </location>
</feature>
<name>A0A0A7PEN5_9SPHN</name>
<reference evidence="9 10" key="1">
    <citation type="journal article" date="2015" name="Int. J. Syst. Evol. Microbiol.">
        <title>Description of Sphingopyxis fribergensis sp. nov. - a soil bacterium with the ability to degrade styrene and phenylacetic acid.</title>
        <authorList>
            <person name="Oelschlagel M."/>
            <person name="Ruckert C."/>
            <person name="Kalinowski J."/>
            <person name="Schmidt G."/>
            <person name="Schlomann M."/>
            <person name="Tischler D."/>
        </authorList>
    </citation>
    <scope>NUCLEOTIDE SEQUENCE [LARGE SCALE GENOMIC DNA]</scope>
    <source>
        <strain evidence="9 10">Kp5.2</strain>
    </source>
</reference>
<dbReference type="OrthoDB" id="9783227at2"/>
<proteinExistence type="predicted"/>
<keyword evidence="2" id="KW-0813">Transport</keyword>
<keyword evidence="3" id="KW-1003">Cell membrane</keyword>
<evidence type="ECO:0000256" key="7">
    <source>
        <dbReference type="SAM" id="Phobius"/>
    </source>
</evidence>
<dbReference type="InterPro" id="IPR005828">
    <property type="entry name" value="MFS_sugar_transport-like"/>
</dbReference>
<dbReference type="STRING" id="1515612.SKP52_08235"/>
<keyword evidence="4 7" id="KW-0812">Transmembrane</keyword>
<dbReference type="HOGENOM" id="CLU_001265_39_2_5"/>
<feature type="domain" description="Major facilitator superfamily (MFS) profile" evidence="8">
    <location>
        <begin position="21"/>
        <end position="549"/>
    </location>
</feature>
<dbReference type="InterPro" id="IPR020846">
    <property type="entry name" value="MFS_dom"/>
</dbReference>
<dbReference type="PROSITE" id="PS50850">
    <property type="entry name" value="MFS"/>
    <property type="match status" value="1"/>
</dbReference>
<dbReference type="Proteomes" id="UP000030907">
    <property type="component" value="Chromosome"/>
</dbReference>
<dbReference type="PANTHER" id="PTHR43045:SF7">
    <property type="entry name" value="MAJOR FACILITATOR SUPERFAMILY TRANSPORTER"/>
    <property type="match status" value="1"/>
</dbReference>
<evidence type="ECO:0000259" key="8">
    <source>
        <dbReference type="PROSITE" id="PS50850"/>
    </source>
</evidence>
<feature type="transmembrane region" description="Helical" evidence="7">
    <location>
        <begin position="503"/>
        <end position="521"/>
    </location>
</feature>
<evidence type="ECO:0000313" key="10">
    <source>
        <dbReference type="Proteomes" id="UP000030907"/>
    </source>
</evidence>
<dbReference type="InterPro" id="IPR005829">
    <property type="entry name" value="Sugar_transporter_CS"/>
</dbReference>
<dbReference type="PANTHER" id="PTHR43045">
    <property type="entry name" value="SHIKIMATE TRANSPORTER"/>
    <property type="match status" value="1"/>
</dbReference>
<keyword evidence="5 7" id="KW-1133">Transmembrane helix</keyword>
<dbReference type="GO" id="GO:0022857">
    <property type="term" value="F:transmembrane transporter activity"/>
    <property type="evidence" value="ECO:0007669"/>
    <property type="project" value="InterPro"/>
</dbReference>
<comment type="subcellular location">
    <subcellularLocation>
        <location evidence="1">Cell membrane</location>
        <topology evidence="1">Multi-pass membrane protein</topology>
    </subcellularLocation>
</comment>
<keyword evidence="10" id="KW-1185">Reference proteome</keyword>
<dbReference type="Gene3D" id="1.20.1250.20">
    <property type="entry name" value="MFS general substrate transporter like domains"/>
    <property type="match status" value="2"/>
</dbReference>
<sequence>MASETDAPPTVAEQRKTERRVIIGSSLGTVFEWYDFYLYGLLASALSLHFFSGVNETTGFILALMAFAAGFAIRPFGALVFGRIGDIVGRKNTFLVTMAIMGLSTFAVGFLPGYDSIGIAAPIILMVLRLLQGLAIGGEYGGAAVYVAEHAPPGKRGFYTSFIQTTAMLGLILASSLVVGLRAIMDAETFLAWGWRIPFIFSIVLLSVTLWIRFQLEESPVFQRMKAQGATSKAPLTEAFGKWKNLKIVLIALFGAVAGQAVIGFSAHLYPLFFLERIARVDGATANFLVATALMLIIPCFVFFGWLSDKIGRKPIMMTACVIALFVYFPLYKALVGAANPAMAAAVERAPVTVVAHGGECSFQFDPIGKNTFDRTSCDIAKSYLAKAGVNYANIEAPAGTAASVRIGDTVLPVPDPSGLDAEGRAEAVAFFAAAAKTELDAAGYPDKADPAQVNKVKVIIILCVFGVLATMVYGPLAALLVELFPARIRYTSLSLPYHIGNGWIGGFMPTIGFAMVAATGNIYQGLWYAVAIAGVTAVVGILFLPETYKRDIEA</sequence>
<gene>
    <name evidence="9" type="ORF">SKP52_08235</name>
</gene>
<dbReference type="InterPro" id="IPR036259">
    <property type="entry name" value="MFS_trans_sf"/>
</dbReference>
<feature type="transmembrane region" description="Helical" evidence="7">
    <location>
        <begin position="459"/>
        <end position="482"/>
    </location>
</feature>
<dbReference type="FunFam" id="1.20.1250.20:FF:000001">
    <property type="entry name" value="Dicarboxylate MFS transporter"/>
    <property type="match status" value="1"/>
</dbReference>
<feature type="transmembrane region" description="Helical" evidence="7">
    <location>
        <begin position="248"/>
        <end position="273"/>
    </location>
</feature>
<evidence type="ECO:0000256" key="5">
    <source>
        <dbReference type="ARBA" id="ARBA00022989"/>
    </source>
</evidence>
<feature type="transmembrane region" description="Helical" evidence="7">
    <location>
        <begin position="527"/>
        <end position="545"/>
    </location>
</feature>
<dbReference type="Pfam" id="PF00083">
    <property type="entry name" value="Sugar_tr"/>
    <property type="match status" value="2"/>
</dbReference>
<evidence type="ECO:0000256" key="4">
    <source>
        <dbReference type="ARBA" id="ARBA00022692"/>
    </source>
</evidence>
<dbReference type="KEGG" id="sphk:SKP52_08235"/>
<feature type="transmembrane region" description="Helical" evidence="7">
    <location>
        <begin position="285"/>
        <end position="304"/>
    </location>
</feature>
<dbReference type="PROSITE" id="PS00217">
    <property type="entry name" value="SUGAR_TRANSPORT_2"/>
    <property type="match status" value="1"/>
</dbReference>
<dbReference type="SUPFAM" id="SSF103473">
    <property type="entry name" value="MFS general substrate transporter"/>
    <property type="match status" value="1"/>
</dbReference>
<feature type="transmembrane region" description="Helical" evidence="7">
    <location>
        <begin position="158"/>
        <end position="185"/>
    </location>
</feature>
<dbReference type="AlphaFoldDB" id="A0A0A7PEN5"/>
<organism evidence="9 10">
    <name type="scientific">Sphingopyxis fribergensis</name>
    <dbReference type="NCBI Taxonomy" id="1515612"/>
    <lineage>
        <taxon>Bacteria</taxon>
        <taxon>Pseudomonadati</taxon>
        <taxon>Pseudomonadota</taxon>
        <taxon>Alphaproteobacteria</taxon>
        <taxon>Sphingomonadales</taxon>
        <taxon>Sphingomonadaceae</taxon>
        <taxon>Sphingopyxis</taxon>
    </lineage>
</organism>
<evidence type="ECO:0000256" key="6">
    <source>
        <dbReference type="ARBA" id="ARBA00023136"/>
    </source>
</evidence>
<feature type="transmembrane region" description="Helical" evidence="7">
    <location>
        <begin position="316"/>
        <end position="335"/>
    </location>
</feature>
<evidence type="ECO:0000313" key="9">
    <source>
        <dbReference type="EMBL" id="AJA08566.1"/>
    </source>
</evidence>
<keyword evidence="6 7" id="KW-0472">Membrane</keyword>
<dbReference type="EMBL" id="CP009122">
    <property type="protein sequence ID" value="AJA08566.1"/>
    <property type="molecule type" value="Genomic_DNA"/>
</dbReference>
<feature type="transmembrane region" description="Helical" evidence="7">
    <location>
        <begin position="197"/>
        <end position="216"/>
    </location>
</feature>
<feature type="transmembrane region" description="Helical" evidence="7">
    <location>
        <begin position="60"/>
        <end position="81"/>
    </location>
</feature>
<dbReference type="RefSeq" id="WP_039573713.1">
    <property type="nucleotide sequence ID" value="NZ_CP009122.1"/>
</dbReference>